<proteinExistence type="predicted"/>
<evidence type="ECO:0000313" key="3">
    <source>
        <dbReference type="EMBL" id="SVC10298.1"/>
    </source>
</evidence>
<organism evidence="3">
    <name type="scientific">marine metagenome</name>
    <dbReference type="NCBI Taxonomy" id="408172"/>
    <lineage>
        <taxon>unclassified sequences</taxon>
        <taxon>metagenomes</taxon>
        <taxon>ecological metagenomes</taxon>
    </lineage>
</organism>
<dbReference type="PROSITE" id="PS51084">
    <property type="entry name" value="HIT_2"/>
    <property type="match status" value="1"/>
</dbReference>
<feature type="domain" description="HIT" evidence="2">
    <location>
        <begin position="22"/>
        <end position="132"/>
    </location>
</feature>
<dbReference type="PANTHER" id="PTHR42997">
    <property type="entry name" value="HIT FAMILY HYDROLASE"/>
    <property type="match status" value="1"/>
</dbReference>
<sequence length="161" mass="18498">MDRLWAPWRIDYIKSEKEKGCIFCDKPAEGDDRSMLILYRGENSFVIMNLYPYNNGHLMIAPYQHTDSTHKLNSSSRSEIMELADQVMTIQKNIMNADGFNYGANIGYSGGAGIADHIHFHIVPRWTGDTNFMPVLGHTKVQMQGLQETYNDLRPHFDKLK</sequence>
<dbReference type="Pfam" id="PF01230">
    <property type="entry name" value="HIT"/>
    <property type="match status" value="1"/>
</dbReference>
<evidence type="ECO:0000256" key="1">
    <source>
        <dbReference type="ARBA" id="ARBA00022741"/>
    </source>
</evidence>
<accession>A0A382JEY6</accession>
<evidence type="ECO:0000259" key="2">
    <source>
        <dbReference type="PROSITE" id="PS51084"/>
    </source>
</evidence>
<dbReference type="SUPFAM" id="SSF54197">
    <property type="entry name" value="HIT-like"/>
    <property type="match status" value="1"/>
</dbReference>
<dbReference type="GO" id="GO:0000166">
    <property type="term" value="F:nucleotide binding"/>
    <property type="evidence" value="ECO:0007669"/>
    <property type="project" value="UniProtKB-KW"/>
</dbReference>
<dbReference type="InterPro" id="IPR036265">
    <property type="entry name" value="HIT-like_sf"/>
</dbReference>
<dbReference type="EMBL" id="UINC01073711">
    <property type="protein sequence ID" value="SVC10298.1"/>
    <property type="molecule type" value="Genomic_DNA"/>
</dbReference>
<name>A0A382JEY6_9ZZZZ</name>
<dbReference type="Gene3D" id="3.30.428.10">
    <property type="entry name" value="HIT-like"/>
    <property type="match status" value="1"/>
</dbReference>
<dbReference type="InterPro" id="IPR011146">
    <property type="entry name" value="HIT-like"/>
</dbReference>
<dbReference type="CDD" id="cd01275">
    <property type="entry name" value="FHIT"/>
    <property type="match status" value="1"/>
</dbReference>
<gene>
    <name evidence="3" type="ORF">METZ01_LOCUS263152</name>
</gene>
<protein>
    <recommendedName>
        <fullName evidence="2">HIT domain-containing protein</fullName>
    </recommendedName>
</protein>
<dbReference type="AlphaFoldDB" id="A0A382JEY6"/>
<dbReference type="GO" id="GO:0003824">
    <property type="term" value="F:catalytic activity"/>
    <property type="evidence" value="ECO:0007669"/>
    <property type="project" value="InterPro"/>
</dbReference>
<dbReference type="InterPro" id="IPR039383">
    <property type="entry name" value="FHIT"/>
</dbReference>
<keyword evidence="1" id="KW-0547">Nucleotide-binding</keyword>
<dbReference type="InterPro" id="IPR052908">
    <property type="entry name" value="AP-4-A_phosphorylase"/>
</dbReference>
<reference evidence="3" key="1">
    <citation type="submission" date="2018-05" db="EMBL/GenBank/DDBJ databases">
        <authorList>
            <person name="Lanie J.A."/>
            <person name="Ng W.-L."/>
            <person name="Kazmierczak K.M."/>
            <person name="Andrzejewski T.M."/>
            <person name="Davidsen T.M."/>
            <person name="Wayne K.J."/>
            <person name="Tettelin H."/>
            <person name="Glass J.I."/>
            <person name="Rusch D."/>
            <person name="Podicherti R."/>
            <person name="Tsui H.-C.T."/>
            <person name="Winkler M.E."/>
        </authorList>
    </citation>
    <scope>NUCLEOTIDE SEQUENCE</scope>
</reference>
<dbReference type="PANTHER" id="PTHR42997:SF1">
    <property type="entry name" value="AP-4-A PHOSPHORYLASE"/>
    <property type="match status" value="1"/>
</dbReference>